<dbReference type="Proteomes" id="UP000251241">
    <property type="component" value="Unassembled WGS sequence"/>
</dbReference>
<organism evidence="1 3">
    <name type="scientific">Sphingobacterium multivorum</name>
    <dbReference type="NCBI Taxonomy" id="28454"/>
    <lineage>
        <taxon>Bacteria</taxon>
        <taxon>Pseudomonadati</taxon>
        <taxon>Bacteroidota</taxon>
        <taxon>Sphingobacteriia</taxon>
        <taxon>Sphingobacteriales</taxon>
        <taxon>Sphingobacteriaceae</taxon>
        <taxon>Sphingobacterium</taxon>
    </lineage>
</organism>
<accession>A0A2X2J9I5</accession>
<sequence>MLVLGYSTLVLLNIDNKRNILRNVNRTSNKMSKFAHNWLIFALWASKFNIDLGLIKCGELTMLP</sequence>
<dbReference type="EMBL" id="CABWMV010000024">
    <property type="protein sequence ID" value="VXC93379.1"/>
    <property type="molecule type" value="Genomic_DNA"/>
</dbReference>
<protein>
    <submittedName>
        <fullName evidence="1">Uncharacterized protein</fullName>
    </submittedName>
</protein>
<evidence type="ECO:0000313" key="1">
    <source>
        <dbReference type="EMBL" id="SPZ83705.1"/>
    </source>
</evidence>
<dbReference type="EMBL" id="UAUU01000002">
    <property type="protein sequence ID" value="SPZ83705.1"/>
    <property type="molecule type" value="Genomic_DNA"/>
</dbReference>
<evidence type="ECO:0000313" key="4">
    <source>
        <dbReference type="Proteomes" id="UP000432350"/>
    </source>
</evidence>
<name>A0A2X2J9I5_SPHMU</name>
<gene>
    <name evidence="1" type="ORF">NCTC11343_00224</name>
    <name evidence="2" type="ORF">SPHINGO8BC_50974</name>
</gene>
<evidence type="ECO:0000313" key="2">
    <source>
        <dbReference type="EMBL" id="VXC93379.1"/>
    </source>
</evidence>
<accession>A0A654CIZ7</accession>
<dbReference type="AlphaFoldDB" id="A0A2X2J9I5"/>
<proteinExistence type="predicted"/>
<reference evidence="2 4" key="2">
    <citation type="submission" date="2019-10" db="EMBL/GenBank/DDBJ databases">
        <authorList>
            <person name="Karimi E."/>
        </authorList>
    </citation>
    <scope>NUCLEOTIDE SEQUENCE [LARGE SCALE GENOMIC DNA]</scope>
    <source>
        <strain evidence="2">Sphingobacterium sp. 8BC</strain>
    </source>
</reference>
<reference evidence="1 3" key="1">
    <citation type="submission" date="2018-06" db="EMBL/GenBank/DDBJ databases">
        <authorList>
            <consortium name="Pathogen Informatics"/>
            <person name="Doyle S."/>
        </authorList>
    </citation>
    <scope>NUCLEOTIDE SEQUENCE [LARGE SCALE GENOMIC DNA]</scope>
    <source>
        <strain evidence="1 3">NCTC11343</strain>
    </source>
</reference>
<evidence type="ECO:0000313" key="3">
    <source>
        <dbReference type="Proteomes" id="UP000251241"/>
    </source>
</evidence>
<dbReference type="Proteomes" id="UP000432350">
    <property type="component" value="Unassembled WGS sequence"/>
</dbReference>